<dbReference type="InterPro" id="IPR011991">
    <property type="entry name" value="ArsR-like_HTH"/>
</dbReference>
<dbReference type="PROSITE" id="PS50995">
    <property type="entry name" value="HTH_MARR_2"/>
    <property type="match status" value="1"/>
</dbReference>
<dbReference type="InterPro" id="IPR036388">
    <property type="entry name" value="WH-like_DNA-bd_sf"/>
</dbReference>
<dbReference type="eggNOG" id="COG1846">
    <property type="taxonomic scope" value="Bacteria"/>
</dbReference>
<evidence type="ECO:0000256" key="1">
    <source>
        <dbReference type="ARBA" id="ARBA00004496"/>
    </source>
</evidence>
<evidence type="ECO:0000259" key="2">
    <source>
        <dbReference type="PROSITE" id="PS50995"/>
    </source>
</evidence>
<dbReference type="SUPFAM" id="SSF46785">
    <property type="entry name" value="Winged helix' DNA-binding domain"/>
    <property type="match status" value="1"/>
</dbReference>
<accession>B8GSZ3</accession>
<dbReference type="InterPro" id="IPR036390">
    <property type="entry name" value="WH_DNA-bd_sf"/>
</dbReference>
<dbReference type="GO" id="GO:0005737">
    <property type="term" value="C:cytoplasm"/>
    <property type="evidence" value="ECO:0007669"/>
    <property type="project" value="UniProtKB-SubCell"/>
</dbReference>
<keyword evidence="4" id="KW-1185">Reference proteome</keyword>
<evidence type="ECO:0000313" key="4">
    <source>
        <dbReference type="Proteomes" id="UP000002383"/>
    </source>
</evidence>
<dbReference type="SMART" id="SM00347">
    <property type="entry name" value="HTH_MARR"/>
    <property type="match status" value="1"/>
</dbReference>
<dbReference type="Pfam" id="PF12802">
    <property type="entry name" value="MarR_2"/>
    <property type="match status" value="1"/>
</dbReference>
<dbReference type="PANTHER" id="PTHR33164">
    <property type="entry name" value="TRANSCRIPTIONAL REGULATOR, MARR FAMILY"/>
    <property type="match status" value="1"/>
</dbReference>
<dbReference type="CDD" id="cd00090">
    <property type="entry name" value="HTH_ARSR"/>
    <property type="match status" value="1"/>
</dbReference>
<gene>
    <name evidence="3" type="ordered locus">Tgr7_1927</name>
</gene>
<comment type="subcellular location">
    <subcellularLocation>
        <location evidence="1">Cytoplasm</location>
    </subcellularLocation>
</comment>
<dbReference type="OrthoDB" id="5522755at2"/>
<dbReference type="GO" id="GO:0006950">
    <property type="term" value="P:response to stress"/>
    <property type="evidence" value="ECO:0007669"/>
    <property type="project" value="TreeGrafter"/>
</dbReference>
<dbReference type="Proteomes" id="UP000002383">
    <property type="component" value="Chromosome"/>
</dbReference>
<name>B8GSZ3_THISH</name>
<dbReference type="PANTHER" id="PTHR33164:SF5">
    <property type="entry name" value="ORGANIC HYDROPEROXIDE RESISTANCE TRANSCRIPTIONAL REGULATOR"/>
    <property type="match status" value="1"/>
</dbReference>
<dbReference type="Gene3D" id="1.10.10.10">
    <property type="entry name" value="Winged helix-like DNA-binding domain superfamily/Winged helix DNA-binding domain"/>
    <property type="match status" value="1"/>
</dbReference>
<evidence type="ECO:0000313" key="3">
    <source>
        <dbReference type="EMBL" id="ACL73008.1"/>
    </source>
</evidence>
<dbReference type="InterPro" id="IPR000835">
    <property type="entry name" value="HTH_MarR-typ"/>
</dbReference>
<dbReference type="HOGENOM" id="CLU_089893_3_0_6"/>
<reference evidence="3 4" key="1">
    <citation type="journal article" date="2011" name="Stand. Genomic Sci.">
        <title>Complete genome sequence of 'Thioalkalivibrio sulfidophilus' HL-EbGr7.</title>
        <authorList>
            <person name="Muyzer G."/>
            <person name="Sorokin D.Y."/>
            <person name="Mavromatis K."/>
            <person name="Lapidus A."/>
            <person name="Clum A."/>
            <person name="Ivanova N."/>
            <person name="Pati A."/>
            <person name="d'Haeseleer P."/>
            <person name="Woyke T."/>
            <person name="Kyrpides N.C."/>
        </authorList>
    </citation>
    <scope>NUCLEOTIDE SEQUENCE [LARGE SCALE GENOMIC DNA]</scope>
    <source>
        <strain evidence="3 4">HL-EbGR7</strain>
    </source>
</reference>
<dbReference type="RefSeq" id="WP_012638487.1">
    <property type="nucleotide sequence ID" value="NC_011901.1"/>
</dbReference>
<protein>
    <submittedName>
        <fullName evidence="3">Transcriptional regulator, MarR family</fullName>
    </submittedName>
</protein>
<dbReference type="EMBL" id="CP001339">
    <property type="protein sequence ID" value="ACL73008.1"/>
    <property type="molecule type" value="Genomic_DNA"/>
</dbReference>
<proteinExistence type="predicted"/>
<dbReference type="InterPro" id="IPR039422">
    <property type="entry name" value="MarR/SlyA-like"/>
</dbReference>
<dbReference type="KEGG" id="tgr:Tgr7_1927"/>
<sequence length="187" mass="21249">MNRTHALFERLSALMQQAVREDAARHGLLPIQFQILGYLAQANRYSDIPIAVAEYFGITRGTVSQTLAVLEGKGLLRKEPDPRHGKRVHLKLTKKGEALLEETWTQRLDKAMPGDLNSREVLEEGLHTLLTTLQHLNNNQAFGVCQHCAHFLQEDGGWRCGLTGEPLDDRQRIRICREWRREAAPHG</sequence>
<dbReference type="STRING" id="396588.Tgr7_1927"/>
<feature type="domain" description="HTH marR-type" evidence="2">
    <location>
        <begin position="4"/>
        <end position="138"/>
    </location>
</feature>
<organism evidence="3 4">
    <name type="scientific">Thioalkalivibrio sulfidiphilus (strain HL-EbGR7)</name>
    <dbReference type="NCBI Taxonomy" id="396588"/>
    <lineage>
        <taxon>Bacteria</taxon>
        <taxon>Pseudomonadati</taxon>
        <taxon>Pseudomonadota</taxon>
        <taxon>Gammaproteobacteria</taxon>
        <taxon>Chromatiales</taxon>
        <taxon>Ectothiorhodospiraceae</taxon>
        <taxon>Thioalkalivibrio</taxon>
    </lineage>
</organism>
<dbReference type="AlphaFoldDB" id="B8GSZ3"/>
<dbReference type="GO" id="GO:0003700">
    <property type="term" value="F:DNA-binding transcription factor activity"/>
    <property type="evidence" value="ECO:0007669"/>
    <property type="project" value="InterPro"/>
</dbReference>